<organism evidence="1 2">
    <name type="scientific">Suillus subaureus</name>
    <dbReference type="NCBI Taxonomy" id="48587"/>
    <lineage>
        <taxon>Eukaryota</taxon>
        <taxon>Fungi</taxon>
        <taxon>Dikarya</taxon>
        <taxon>Basidiomycota</taxon>
        <taxon>Agaricomycotina</taxon>
        <taxon>Agaricomycetes</taxon>
        <taxon>Agaricomycetidae</taxon>
        <taxon>Boletales</taxon>
        <taxon>Suillineae</taxon>
        <taxon>Suillaceae</taxon>
        <taxon>Suillus</taxon>
    </lineage>
</organism>
<accession>A0A9P7DTH6</accession>
<protein>
    <submittedName>
        <fullName evidence="1">Uncharacterized protein</fullName>
    </submittedName>
</protein>
<sequence length="108" mass="11883">MNFTVYSTNAYNLFVDPLALILIGTSFNVEVFILEDIVVSLPRRAIVDVVSLGCGLEETGALFDGDKTASPAHPWHNSNPFGCLANETSDAQDQFFLQKQCALQQPYL</sequence>
<dbReference type="OrthoDB" id="6133115at2759"/>
<keyword evidence="2" id="KW-1185">Reference proteome</keyword>
<evidence type="ECO:0000313" key="1">
    <source>
        <dbReference type="EMBL" id="KAG1802559.1"/>
    </source>
</evidence>
<gene>
    <name evidence="1" type="ORF">BJ212DRAFT_1304783</name>
</gene>
<dbReference type="RefSeq" id="XP_041186348.1">
    <property type="nucleotide sequence ID" value="XM_041333675.1"/>
</dbReference>
<reference evidence="1" key="1">
    <citation type="journal article" date="2020" name="New Phytol.">
        <title>Comparative genomics reveals dynamic genome evolution in host specialist ectomycorrhizal fungi.</title>
        <authorList>
            <person name="Lofgren L.A."/>
            <person name="Nguyen N.H."/>
            <person name="Vilgalys R."/>
            <person name="Ruytinx J."/>
            <person name="Liao H.L."/>
            <person name="Branco S."/>
            <person name="Kuo A."/>
            <person name="LaButti K."/>
            <person name="Lipzen A."/>
            <person name="Andreopoulos W."/>
            <person name="Pangilinan J."/>
            <person name="Riley R."/>
            <person name="Hundley H."/>
            <person name="Na H."/>
            <person name="Barry K."/>
            <person name="Grigoriev I.V."/>
            <person name="Stajich J.E."/>
            <person name="Kennedy P.G."/>
        </authorList>
    </citation>
    <scope>NUCLEOTIDE SEQUENCE</scope>
    <source>
        <strain evidence="1">MN1</strain>
    </source>
</reference>
<evidence type="ECO:0000313" key="2">
    <source>
        <dbReference type="Proteomes" id="UP000807769"/>
    </source>
</evidence>
<proteinExistence type="predicted"/>
<dbReference type="AlphaFoldDB" id="A0A9P7DTH6"/>
<dbReference type="Proteomes" id="UP000807769">
    <property type="component" value="Unassembled WGS sequence"/>
</dbReference>
<comment type="caution">
    <text evidence="1">The sequence shown here is derived from an EMBL/GenBank/DDBJ whole genome shotgun (WGS) entry which is preliminary data.</text>
</comment>
<dbReference type="GeneID" id="64627692"/>
<name>A0A9P7DTH6_9AGAM</name>
<dbReference type="EMBL" id="JABBWG010000076">
    <property type="protein sequence ID" value="KAG1802559.1"/>
    <property type="molecule type" value="Genomic_DNA"/>
</dbReference>